<sequence>MKALVEVAVGREVVVQTPTLQLTMTDQAEAHIDRNGCGSSSVLNDTELPPFQPVFPTSYGLKGFLGDLNVSLSAPNNSELLALLPGPNMDHEVSNTVNDLRLLKGIHNDGCDSDERESEPPLFPDSTNGFDFGFAQPNLELGSSVSGGFHLGSSSMAHACNIPEDIVAPFSTKLPGLVAVK</sequence>
<evidence type="ECO:0000313" key="1">
    <source>
        <dbReference type="EMBL" id="KAF3948080.1"/>
    </source>
</evidence>
<name>A0A8J4QDF7_9ROSI</name>
<proteinExistence type="predicted"/>
<organism evidence="1 2">
    <name type="scientific">Castanea mollissima</name>
    <name type="common">Chinese chestnut</name>
    <dbReference type="NCBI Taxonomy" id="60419"/>
    <lineage>
        <taxon>Eukaryota</taxon>
        <taxon>Viridiplantae</taxon>
        <taxon>Streptophyta</taxon>
        <taxon>Embryophyta</taxon>
        <taxon>Tracheophyta</taxon>
        <taxon>Spermatophyta</taxon>
        <taxon>Magnoliopsida</taxon>
        <taxon>eudicotyledons</taxon>
        <taxon>Gunneridae</taxon>
        <taxon>Pentapetalae</taxon>
        <taxon>rosids</taxon>
        <taxon>fabids</taxon>
        <taxon>Fagales</taxon>
        <taxon>Fagaceae</taxon>
        <taxon>Castanea</taxon>
    </lineage>
</organism>
<reference evidence="1" key="1">
    <citation type="submission" date="2020-03" db="EMBL/GenBank/DDBJ databases">
        <title>Castanea mollissima Vanexum genome sequencing.</title>
        <authorList>
            <person name="Staton M."/>
        </authorList>
    </citation>
    <scope>NUCLEOTIDE SEQUENCE</scope>
    <source>
        <tissue evidence="1">Leaf</tissue>
    </source>
</reference>
<dbReference type="AlphaFoldDB" id="A0A8J4QDF7"/>
<keyword evidence="2" id="KW-1185">Reference proteome</keyword>
<evidence type="ECO:0000313" key="2">
    <source>
        <dbReference type="Proteomes" id="UP000737018"/>
    </source>
</evidence>
<gene>
    <name evidence="1" type="ORF">CMV_025873</name>
</gene>
<protein>
    <submittedName>
        <fullName evidence="1">Uncharacterized protein</fullName>
    </submittedName>
</protein>
<comment type="caution">
    <text evidence="1">The sequence shown here is derived from an EMBL/GenBank/DDBJ whole genome shotgun (WGS) entry which is preliminary data.</text>
</comment>
<dbReference type="Proteomes" id="UP000737018">
    <property type="component" value="Unassembled WGS sequence"/>
</dbReference>
<accession>A0A8J4QDF7</accession>
<dbReference type="EMBL" id="JRKL02007122">
    <property type="protein sequence ID" value="KAF3948080.1"/>
    <property type="molecule type" value="Genomic_DNA"/>
</dbReference>